<keyword evidence="3" id="KW-1185">Reference proteome</keyword>
<evidence type="ECO:0000256" key="1">
    <source>
        <dbReference type="SAM" id="Phobius"/>
    </source>
</evidence>
<feature type="transmembrane region" description="Helical" evidence="1">
    <location>
        <begin position="37"/>
        <end position="59"/>
    </location>
</feature>
<comment type="caution">
    <text evidence="2">The sequence shown here is derived from an EMBL/GenBank/DDBJ whole genome shotgun (WGS) entry which is preliminary data.</text>
</comment>
<keyword evidence="1" id="KW-0472">Membrane</keyword>
<reference evidence="2 3" key="1">
    <citation type="journal article" date="2019" name="Int. J. Syst. Evol. Microbiol.">
        <title>The Global Catalogue of Microorganisms (GCM) 10K type strain sequencing project: providing services to taxonomists for standard genome sequencing and annotation.</title>
        <authorList>
            <consortium name="The Broad Institute Genomics Platform"/>
            <consortium name="The Broad Institute Genome Sequencing Center for Infectious Disease"/>
            <person name="Wu L."/>
            <person name="Ma J."/>
        </authorList>
    </citation>
    <scope>NUCLEOTIDE SEQUENCE [LARGE SCALE GENOMIC DNA]</scope>
    <source>
        <strain evidence="2 3">XZYJT29</strain>
    </source>
</reference>
<organism evidence="2 3">
    <name type="scientific">Halosimplex aquaticum</name>
    <dbReference type="NCBI Taxonomy" id="3026162"/>
    <lineage>
        <taxon>Archaea</taxon>
        <taxon>Methanobacteriati</taxon>
        <taxon>Methanobacteriota</taxon>
        <taxon>Stenosarchaea group</taxon>
        <taxon>Halobacteria</taxon>
        <taxon>Halobacteriales</taxon>
        <taxon>Haloarculaceae</taxon>
        <taxon>Halosimplex</taxon>
    </lineage>
</organism>
<evidence type="ECO:0000313" key="2">
    <source>
        <dbReference type="EMBL" id="MFC7139355.1"/>
    </source>
</evidence>
<sequence length="64" mass="7052">MDVEEAILVELFAILLVLFAGVNELTDTWLLAEWDVIGNMTIWMALGLLIGLYGVIAGIRSEDT</sequence>
<keyword evidence="1" id="KW-1133">Transmembrane helix</keyword>
<proteinExistence type="predicted"/>
<keyword evidence="1" id="KW-0812">Transmembrane</keyword>
<protein>
    <submittedName>
        <fullName evidence="2">Uncharacterized protein</fullName>
    </submittedName>
</protein>
<name>A0ABD5Y0W8_9EURY</name>
<dbReference type="EMBL" id="JBHTAS010000001">
    <property type="protein sequence ID" value="MFC7139355.1"/>
    <property type="molecule type" value="Genomic_DNA"/>
</dbReference>
<feature type="transmembrane region" description="Helical" evidence="1">
    <location>
        <begin position="7"/>
        <end position="25"/>
    </location>
</feature>
<dbReference type="GeneID" id="78819609"/>
<dbReference type="AlphaFoldDB" id="A0ABD5Y0W8"/>
<gene>
    <name evidence="2" type="ORF">ACFQMA_05820</name>
</gene>
<evidence type="ECO:0000313" key="3">
    <source>
        <dbReference type="Proteomes" id="UP001596432"/>
    </source>
</evidence>
<dbReference type="Proteomes" id="UP001596432">
    <property type="component" value="Unassembled WGS sequence"/>
</dbReference>
<dbReference type="RefSeq" id="WP_274324948.1">
    <property type="nucleotide sequence ID" value="NZ_CP118158.1"/>
</dbReference>
<accession>A0ABD5Y0W8</accession>